<dbReference type="AlphaFoldDB" id="A0ABD3EX01"/>
<organism evidence="1 2">
    <name type="scientific">Phytophthora oleae</name>
    <dbReference type="NCBI Taxonomy" id="2107226"/>
    <lineage>
        <taxon>Eukaryota</taxon>
        <taxon>Sar</taxon>
        <taxon>Stramenopiles</taxon>
        <taxon>Oomycota</taxon>
        <taxon>Peronosporomycetes</taxon>
        <taxon>Peronosporales</taxon>
        <taxon>Peronosporaceae</taxon>
        <taxon>Phytophthora</taxon>
    </lineage>
</organism>
<proteinExistence type="predicted"/>
<evidence type="ECO:0000313" key="1">
    <source>
        <dbReference type="EMBL" id="KAL3659068.1"/>
    </source>
</evidence>
<reference evidence="1 2" key="1">
    <citation type="submission" date="2024-09" db="EMBL/GenBank/DDBJ databases">
        <title>Genome sequencing and assembly of Phytophthora oleae, isolate VK10A, causative agent of rot of olive drupes.</title>
        <authorList>
            <person name="Conti Taguali S."/>
            <person name="Riolo M."/>
            <person name="La Spada F."/>
            <person name="Cacciola S.O."/>
            <person name="Dionisio G."/>
        </authorList>
    </citation>
    <scope>NUCLEOTIDE SEQUENCE [LARGE SCALE GENOMIC DNA]</scope>
    <source>
        <strain evidence="1 2">VK10A</strain>
    </source>
</reference>
<comment type="caution">
    <text evidence="1">The sequence shown here is derived from an EMBL/GenBank/DDBJ whole genome shotgun (WGS) entry which is preliminary data.</text>
</comment>
<dbReference type="EMBL" id="JBIMZQ010000049">
    <property type="protein sequence ID" value="KAL3659068.1"/>
    <property type="molecule type" value="Genomic_DNA"/>
</dbReference>
<evidence type="ECO:0000313" key="2">
    <source>
        <dbReference type="Proteomes" id="UP001632037"/>
    </source>
</evidence>
<sequence length="95" mass="10368">MLESEKDAAAANKNEALIECGRFEAAADVALPGLGNIVTTLPLESITALRSYALRIGGSSVESDWVLGEKATNIYQQQFPKVRMLLVFDDIPIDW</sequence>
<name>A0ABD3EX01_9STRA</name>
<protein>
    <submittedName>
        <fullName evidence="1">Uncharacterized protein</fullName>
    </submittedName>
</protein>
<dbReference type="Proteomes" id="UP001632037">
    <property type="component" value="Unassembled WGS sequence"/>
</dbReference>
<gene>
    <name evidence="1" type="ORF">V7S43_015952</name>
</gene>
<keyword evidence="2" id="KW-1185">Reference proteome</keyword>
<accession>A0ABD3EX01</accession>